<dbReference type="Proteomes" id="UP000593567">
    <property type="component" value="Unassembled WGS sequence"/>
</dbReference>
<accession>A0A7J7KLX8</accession>
<reference evidence="1" key="1">
    <citation type="submission" date="2020-06" db="EMBL/GenBank/DDBJ databases">
        <title>Draft genome of Bugula neritina, a colonial animal packing powerful symbionts and potential medicines.</title>
        <authorList>
            <person name="Rayko M."/>
        </authorList>
    </citation>
    <scope>NUCLEOTIDE SEQUENCE [LARGE SCALE GENOMIC DNA]</scope>
    <source>
        <strain evidence="1">Kwan_BN1</strain>
    </source>
</reference>
<organism evidence="1 2">
    <name type="scientific">Bugula neritina</name>
    <name type="common">Brown bryozoan</name>
    <name type="synonym">Sertularia neritina</name>
    <dbReference type="NCBI Taxonomy" id="10212"/>
    <lineage>
        <taxon>Eukaryota</taxon>
        <taxon>Metazoa</taxon>
        <taxon>Spiralia</taxon>
        <taxon>Lophotrochozoa</taxon>
        <taxon>Bryozoa</taxon>
        <taxon>Gymnolaemata</taxon>
        <taxon>Cheilostomatida</taxon>
        <taxon>Flustrina</taxon>
        <taxon>Buguloidea</taxon>
        <taxon>Bugulidae</taxon>
        <taxon>Bugula</taxon>
    </lineage>
</organism>
<name>A0A7J7KLX8_BUGNE</name>
<proteinExistence type="predicted"/>
<sequence length="122" mass="13582">MQAPDMSCQMKQVQQNNIPLIQPQQANYNSADMIVQTADQPNIPPDVDLWPTEITMLPGPSQAHPSTVHQLPYPTADTNPSSLKYGAWRLTLAAPHLSKEIHSKSLECFPNLPPSKDHEITF</sequence>
<dbReference type="AlphaFoldDB" id="A0A7J7KLX8"/>
<keyword evidence="2" id="KW-1185">Reference proteome</keyword>
<evidence type="ECO:0000313" key="1">
    <source>
        <dbReference type="EMBL" id="KAF6039159.1"/>
    </source>
</evidence>
<evidence type="ECO:0000313" key="2">
    <source>
        <dbReference type="Proteomes" id="UP000593567"/>
    </source>
</evidence>
<comment type="caution">
    <text evidence="1">The sequence shown here is derived from an EMBL/GenBank/DDBJ whole genome shotgun (WGS) entry which is preliminary data.</text>
</comment>
<gene>
    <name evidence="1" type="ORF">EB796_002530</name>
</gene>
<dbReference type="EMBL" id="VXIV02000297">
    <property type="protein sequence ID" value="KAF6039159.1"/>
    <property type="molecule type" value="Genomic_DNA"/>
</dbReference>
<protein>
    <submittedName>
        <fullName evidence="1">Uncharacterized protein</fullName>
    </submittedName>
</protein>